<evidence type="ECO:0000256" key="1">
    <source>
        <dbReference type="SAM" id="MobiDB-lite"/>
    </source>
</evidence>
<name>A0A420I8K0_9PEZI</name>
<evidence type="ECO:0000313" key="3">
    <source>
        <dbReference type="Proteomes" id="UP000286134"/>
    </source>
</evidence>
<gene>
    <name evidence="2" type="ORF">OnM2_000005</name>
</gene>
<keyword evidence="3" id="KW-1185">Reference proteome</keyword>
<feature type="region of interest" description="Disordered" evidence="1">
    <location>
        <begin position="37"/>
        <end position="61"/>
    </location>
</feature>
<comment type="caution">
    <text evidence="2">The sequence shown here is derived from an EMBL/GenBank/DDBJ whole genome shotgun (WGS) entry which is preliminary data.</text>
</comment>
<dbReference type="AlphaFoldDB" id="A0A420I8K0"/>
<evidence type="ECO:0000313" key="2">
    <source>
        <dbReference type="EMBL" id="RKF66005.1"/>
    </source>
</evidence>
<dbReference type="Proteomes" id="UP000286134">
    <property type="component" value="Unassembled WGS sequence"/>
</dbReference>
<dbReference type="EMBL" id="MCFK01000031">
    <property type="protein sequence ID" value="RKF66005.1"/>
    <property type="molecule type" value="Genomic_DNA"/>
</dbReference>
<proteinExistence type="predicted"/>
<sequence length="186" mass="20887">MSVSEQKLTCATLFDYLYEVPGRNYSNSTSTLGLLEDKDRFDSSSDGERSERISAAQPSESLGSNAVVQPAGLIPSDLNDLVIRFFNVIILRVGGDALEVLEQNRRLVECLNDTSAATTDDMATCNNLLITRFGHIIQETMKDWMKDLKCLRQESTEIFESYHSRAIIFLKNLDLADEAKNYSMTE</sequence>
<reference evidence="2 3" key="1">
    <citation type="journal article" date="2018" name="BMC Genomics">
        <title>Comparative genome analyses reveal sequence features reflecting distinct modes of host-adaptation between dicot and monocot powdery mildew.</title>
        <authorList>
            <person name="Wu Y."/>
            <person name="Ma X."/>
            <person name="Pan Z."/>
            <person name="Kale S.D."/>
            <person name="Song Y."/>
            <person name="King H."/>
            <person name="Zhang Q."/>
            <person name="Presley C."/>
            <person name="Deng X."/>
            <person name="Wei C.I."/>
            <person name="Xiao S."/>
        </authorList>
    </citation>
    <scope>NUCLEOTIDE SEQUENCE [LARGE SCALE GENOMIC DNA]</scope>
    <source>
        <strain evidence="2">UMSG2</strain>
    </source>
</reference>
<accession>A0A420I8K0</accession>
<feature type="compositionally biased region" description="Basic and acidic residues" evidence="1">
    <location>
        <begin position="37"/>
        <end position="52"/>
    </location>
</feature>
<protein>
    <submittedName>
        <fullName evidence="2">Uncharacterized protein</fullName>
    </submittedName>
</protein>
<organism evidence="2 3">
    <name type="scientific">Erysiphe neolycopersici</name>
    <dbReference type="NCBI Taxonomy" id="212602"/>
    <lineage>
        <taxon>Eukaryota</taxon>
        <taxon>Fungi</taxon>
        <taxon>Dikarya</taxon>
        <taxon>Ascomycota</taxon>
        <taxon>Pezizomycotina</taxon>
        <taxon>Leotiomycetes</taxon>
        <taxon>Erysiphales</taxon>
        <taxon>Erysiphaceae</taxon>
        <taxon>Erysiphe</taxon>
    </lineage>
</organism>